<dbReference type="EMBL" id="ML002417">
    <property type="protein sequence ID" value="RKP38006.1"/>
    <property type="molecule type" value="Genomic_DNA"/>
</dbReference>
<evidence type="ECO:0000313" key="3">
    <source>
        <dbReference type="Proteomes" id="UP000268162"/>
    </source>
</evidence>
<dbReference type="STRING" id="215637.A0A4P9ZWG7"/>
<name>A0A4P9ZWG7_9FUNG</name>
<dbReference type="GO" id="GO:0052651">
    <property type="term" value="P:monoacylglycerol catabolic process"/>
    <property type="evidence" value="ECO:0007669"/>
    <property type="project" value="TreeGrafter"/>
</dbReference>
<organism evidence="2 3">
    <name type="scientific">Dimargaris cristalligena</name>
    <dbReference type="NCBI Taxonomy" id="215637"/>
    <lineage>
        <taxon>Eukaryota</taxon>
        <taxon>Fungi</taxon>
        <taxon>Fungi incertae sedis</taxon>
        <taxon>Zoopagomycota</taxon>
        <taxon>Kickxellomycotina</taxon>
        <taxon>Dimargaritomycetes</taxon>
        <taxon>Dimargaritales</taxon>
        <taxon>Dimargaritaceae</taxon>
        <taxon>Dimargaris</taxon>
    </lineage>
</organism>
<dbReference type="AlphaFoldDB" id="A0A4P9ZWG7"/>
<dbReference type="Gene3D" id="3.40.50.1820">
    <property type="entry name" value="alpha/beta hydrolase"/>
    <property type="match status" value="1"/>
</dbReference>
<dbReference type="SUPFAM" id="SSF53474">
    <property type="entry name" value="alpha/beta-Hydrolases"/>
    <property type="match status" value="1"/>
</dbReference>
<evidence type="ECO:0000259" key="1">
    <source>
        <dbReference type="Pfam" id="PF00561"/>
    </source>
</evidence>
<protein>
    <submittedName>
        <fullName evidence="2">Alpha/Beta hydrolase protein</fullName>
    </submittedName>
</protein>
<dbReference type="PANTHER" id="PTHR12277:SF194">
    <property type="entry name" value="FI04476P"/>
    <property type="match status" value="1"/>
</dbReference>
<feature type="domain" description="AB hydrolase-1" evidence="1">
    <location>
        <begin position="2"/>
        <end position="91"/>
    </location>
</feature>
<dbReference type="InterPro" id="IPR000073">
    <property type="entry name" value="AB_hydrolase_1"/>
</dbReference>
<proteinExistence type="predicted"/>
<dbReference type="GO" id="GO:0004622">
    <property type="term" value="F:phosphatidylcholine lysophospholipase activity"/>
    <property type="evidence" value="ECO:0007669"/>
    <property type="project" value="TreeGrafter"/>
</dbReference>
<evidence type="ECO:0000313" key="2">
    <source>
        <dbReference type="EMBL" id="RKP38006.1"/>
    </source>
</evidence>
<accession>A0A4P9ZWG7</accession>
<dbReference type="GO" id="GO:0047372">
    <property type="term" value="F:monoacylglycerol lipase activity"/>
    <property type="evidence" value="ECO:0007669"/>
    <property type="project" value="TreeGrafter"/>
</dbReference>
<dbReference type="InterPro" id="IPR029058">
    <property type="entry name" value="AB_hydrolase_fold"/>
</dbReference>
<keyword evidence="2" id="KW-0378">Hydrolase</keyword>
<keyword evidence="3" id="KW-1185">Reference proteome</keyword>
<dbReference type="GO" id="GO:0005789">
    <property type="term" value="C:endoplasmic reticulum membrane"/>
    <property type="evidence" value="ECO:0007669"/>
    <property type="project" value="TreeGrafter"/>
</dbReference>
<dbReference type="GO" id="GO:0006660">
    <property type="term" value="P:phosphatidylserine catabolic process"/>
    <property type="evidence" value="ECO:0007669"/>
    <property type="project" value="TreeGrafter"/>
</dbReference>
<dbReference type="Pfam" id="PF00561">
    <property type="entry name" value="Abhydrolase_1"/>
    <property type="match status" value="1"/>
</dbReference>
<reference evidence="3" key="1">
    <citation type="journal article" date="2018" name="Nat. Microbiol.">
        <title>Leveraging single-cell genomics to expand the fungal tree of life.</title>
        <authorList>
            <person name="Ahrendt S.R."/>
            <person name="Quandt C.A."/>
            <person name="Ciobanu D."/>
            <person name="Clum A."/>
            <person name="Salamov A."/>
            <person name="Andreopoulos B."/>
            <person name="Cheng J.F."/>
            <person name="Woyke T."/>
            <person name="Pelin A."/>
            <person name="Henrissat B."/>
            <person name="Reynolds N.K."/>
            <person name="Benny G.L."/>
            <person name="Smith M.E."/>
            <person name="James T.Y."/>
            <person name="Grigoriev I.V."/>
        </authorList>
    </citation>
    <scope>NUCLEOTIDE SEQUENCE [LARGE SCALE GENOMIC DNA]</scope>
    <source>
        <strain evidence="3">RSA 468</strain>
    </source>
</reference>
<sequence length="267" mass="29903">MVILYLHGQGGSRERSNRIAVYKSLQTTIPTAHIIALDYRGYGDSDGLPDNETLVISDAIAIWNYATQHVPASRILIYGHSLGSGIGAQLCRIVEQHGETPLGLCLEGAMASMPQVMFEYRDQPFLKPLRPFPALVDLYSRACVFRFDTGSILPLIQCPILLIHGREDRVIEIKFAYDMFYSLRPGHGPPTAPKHALSPLVEYAKVQAACKSRPIWEEGRLFRWPRPDKSAQMAWFLELDYADHDSAHVYESTQSVLGNFVAEINSS</sequence>
<gene>
    <name evidence="2" type="ORF">BJ085DRAFT_36622</name>
</gene>
<dbReference type="PANTHER" id="PTHR12277">
    <property type="entry name" value="ALPHA/BETA HYDROLASE DOMAIN-CONTAINING PROTEIN"/>
    <property type="match status" value="1"/>
</dbReference>
<dbReference type="Proteomes" id="UP000268162">
    <property type="component" value="Unassembled WGS sequence"/>
</dbReference>